<accession>A0A392VWR5</accession>
<organism evidence="1 2">
    <name type="scientific">Trifolium medium</name>
    <dbReference type="NCBI Taxonomy" id="97028"/>
    <lineage>
        <taxon>Eukaryota</taxon>
        <taxon>Viridiplantae</taxon>
        <taxon>Streptophyta</taxon>
        <taxon>Embryophyta</taxon>
        <taxon>Tracheophyta</taxon>
        <taxon>Spermatophyta</taxon>
        <taxon>Magnoliopsida</taxon>
        <taxon>eudicotyledons</taxon>
        <taxon>Gunneridae</taxon>
        <taxon>Pentapetalae</taxon>
        <taxon>rosids</taxon>
        <taxon>fabids</taxon>
        <taxon>Fabales</taxon>
        <taxon>Fabaceae</taxon>
        <taxon>Papilionoideae</taxon>
        <taxon>50 kb inversion clade</taxon>
        <taxon>NPAAA clade</taxon>
        <taxon>Hologalegina</taxon>
        <taxon>IRL clade</taxon>
        <taxon>Trifolieae</taxon>
        <taxon>Trifolium</taxon>
    </lineage>
</organism>
<sequence length="34" mass="3695">MVHLMDLVMSSSTMENGTCKNVSTPTIKLVIAQD</sequence>
<dbReference type="EMBL" id="LXQA011311177">
    <property type="protein sequence ID" value="MCI92814.1"/>
    <property type="molecule type" value="Genomic_DNA"/>
</dbReference>
<feature type="non-terminal residue" evidence="1">
    <location>
        <position position="34"/>
    </location>
</feature>
<comment type="caution">
    <text evidence="1">The sequence shown here is derived from an EMBL/GenBank/DDBJ whole genome shotgun (WGS) entry which is preliminary data.</text>
</comment>
<evidence type="ECO:0000313" key="2">
    <source>
        <dbReference type="Proteomes" id="UP000265520"/>
    </source>
</evidence>
<evidence type="ECO:0000313" key="1">
    <source>
        <dbReference type="EMBL" id="MCI92814.1"/>
    </source>
</evidence>
<dbReference type="AlphaFoldDB" id="A0A392VWR5"/>
<name>A0A392VWR5_9FABA</name>
<dbReference type="Proteomes" id="UP000265520">
    <property type="component" value="Unassembled WGS sequence"/>
</dbReference>
<proteinExistence type="predicted"/>
<protein>
    <submittedName>
        <fullName evidence="1">Uncharacterized protein</fullName>
    </submittedName>
</protein>
<reference evidence="1 2" key="1">
    <citation type="journal article" date="2018" name="Front. Plant Sci.">
        <title>Red Clover (Trifolium pratense) and Zigzag Clover (T. medium) - A Picture of Genomic Similarities and Differences.</title>
        <authorList>
            <person name="Dluhosova J."/>
            <person name="Istvanek J."/>
            <person name="Nedelnik J."/>
            <person name="Repkova J."/>
        </authorList>
    </citation>
    <scope>NUCLEOTIDE SEQUENCE [LARGE SCALE GENOMIC DNA]</scope>
    <source>
        <strain evidence="2">cv. 10/8</strain>
        <tissue evidence="1">Leaf</tissue>
    </source>
</reference>
<keyword evidence="2" id="KW-1185">Reference proteome</keyword>